<evidence type="ECO:0000256" key="6">
    <source>
        <dbReference type="ARBA" id="ARBA00023163"/>
    </source>
</evidence>
<dbReference type="Gene3D" id="2.40.40.20">
    <property type="match status" value="1"/>
</dbReference>
<keyword evidence="6" id="KW-0804">Transcription</keyword>
<dbReference type="GO" id="GO:0000428">
    <property type="term" value="C:DNA-directed RNA polymerase complex"/>
    <property type="evidence" value="ECO:0007669"/>
    <property type="project" value="UniProtKB-KW"/>
</dbReference>
<dbReference type="Pfam" id="PF04998">
    <property type="entry name" value="RNA_pol_Rpb1_5"/>
    <property type="match status" value="1"/>
</dbReference>
<dbReference type="InterPro" id="IPR037034">
    <property type="entry name" value="RNA_pol_Rpb2_2_sf"/>
</dbReference>
<dbReference type="Gene3D" id="2.30.150.10">
    <property type="entry name" value="DNA-directed RNA polymerase, beta subunit, external 1 domain"/>
    <property type="match status" value="1"/>
</dbReference>
<dbReference type="EC" id="2.7.7.6" evidence="1"/>
<evidence type="ECO:0000256" key="5">
    <source>
        <dbReference type="ARBA" id="ARBA00022723"/>
    </source>
</evidence>
<dbReference type="Pfam" id="PF00623">
    <property type="entry name" value="RNA_pol_Rpb1_2"/>
    <property type="match status" value="1"/>
</dbReference>
<dbReference type="InterPro" id="IPR038120">
    <property type="entry name" value="Rpb1_funnel_sf"/>
</dbReference>
<dbReference type="PANTHER" id="PTHR19376:SF54">
    <property type="entry name" value="DNA-DIRECTED RNA POLYMERASE SUBUNIT BETA"/>
    <property type="match status" value="1"/>
</dbReference>
<dbReference type="InterPro" id="IPR042107">
    <property type="entry name" value="DNA-dir_RNA_pol_bsu_ext_1_sf"/>
</dbReference>
<dbReference type="Gene3D" id="3.90.1800.10">
    <property type="entry name" value="RNA polymerase alpha subunit dimerisation domain"/>
    <property type="match status" value="1"/>
</dbReference>
<dbReference type="GO" id="GO:0046872">
    <property type="term" value="F:metal ion binding"/>
    <property type="evidence" value="ECO:0007669"/>
    <property type="project" value="UniProtKB-KW"/>
</dbReference>
<keyword evidence="2" id="KW-0240">DNA-directed RNA polymerase</keyword>
<proteinExistence type="predicted"/>
<dbReference type="InterPro" id="IPR037033">
    <property type="entry name" value="DNA-dir_RNAP_su2_hyb_sf"/>
</dbReference>
<reference evidence="9" key="1">
    <citation type="journal article" date="2020" name="mSystems">
        <title>Genome- and Community-Level Interaction Insights into Carbon Utilization and Element Cycling Functions of Hydrothermarchaeota in Hydrothermal Sediment.</title>
        <authorList>
            <person name="Zhou Z."/>
            <person name="Liu Y."/>
            <person name="Xu W."/>
            <person name="Pan J."/>
            <person name="Luo Z.H."/>
            <person name="Li M."/>
        </authorList>
    </citation>
    <scope>NUCLEOTIDE SEQUENCE [LARGE SCALE GENOMIC DNA]</scope>
    <source>
        <strain evidence="9">SpSt-456</strain>
    </source>
</reference>
<name>A0A832EK03_9BACT</name>
<dbReference type="InterPro" id="IPR045867">
    <property type="entry name" value="DNA-dir_RpoC_beta_prime"/>
</dbReference>
<evidence type="ECO:0000259" key="8">
    <source>
        <dbReference type="SMART" id="SM00663"/>
    </source>
</evidence>
<dbReference type="SMART" id="SM00663">
    <property type="entry name" value="RPOLA_N"/>
    <property type="match status" value="1"/>
</dbReference>
<organism evidence="9">
    <name type="scientific">Desulfacinum infernum</name>
    <dbReference type="NCBI Taxonomy" id="35837"/>
    <lineage>
        <taxon>Bacteria</taxon>
        <taxon>Pseudomonadati</taxon>
        <taxon>Thermodesulfobacteriota</taxon>
        <taxon>Syntrophobacteria</taxon>
        <taxon>Syntrophobacterales</taxon>
        <taxon>Syntrophobacteraceae</taxon>
        <taxon>Desulfacinum</taxon>
    </lineage>
</organism>
<dbReference type="Gene3D" id="2.40.50.150">
    <property type="match status" value="1"/>
</dbReference>
<comment type="catalytic activity">
    <reaction evidence="7">
        <text>RNA(n) + a ribonucleoside 5'-triphosphate = RNA(n+1) + diphosphate</text>
        <dbReference type="Rhea" id="RHEA:21248"/>
        <dbReference type="Rhea" id="RHEA-COMP:14527"/>
        <dbReference type="Rhea" id="RHEA-COMP:17342"/>
        <dbReference type="ChEBI" id="CHEBI:33019"/>
        <dbReference type="ChEBI" id="CHEBI:61557"/>
        <dbReference type="ChEBI" id="CHEBI:140395"/>
        <dbReference type="EC" id="2.7.7.6"/>
    </reaction>
</comment>
<dbReference type="PANTHER" id="PTHR19376">
    <property type="entry name" value="DNA-DIRECTED RNA POLYMERASE"/>
    <property type="match status" value="1"/>
</dbReference>
<dbReference type="SUPFAM" id="SSF64484">
    <property type="entry name" value="beta and beta-prime subunits of DNA dependent RNA-polymerase"/>
    <property type="match status" value="2"/>
</dbReference>
<evidence type="ECO:0000256" key="3">
    <source>
        <dbReference type="ARBA" id="ARBA00022679"/>
    </source>
</evidence>
<protein>
    <recommendedName>
        <fullName evidence="1">DNA-directed RNA polymerase</fullName>
        <ecNumber evidence="1">2.7.7.6</ecNumber>
    </recommendedName>
</protein>
<dbReference type="InterPro" id="IPR014724">
    <property type="entry name" value="RNA_pol_RPB2_OB-fold"/>
</dbReference>
<accession>A0A832EK03</accession>
<sequence>MRDTVGLNDLLKDVEAQPHQQRYEAFLQLKESLLGEPKEDQGLYALVQEELLPSPWSPEGEQRQPTPALSLDGYAVQFGPWRTGSSHPAFHPMENGDVRSWSDVQRRLAGHEAWCRRRGVSLQVFVYVNVKTIAPGDSSTVPCLVGAFPLFTTQGTLLYKGVERVPIVQLVPHRQKLSHTQASEEEDSVRHLANLHVVDFTDQVRACLKRVFQKVRKALEKRTPFPLALAGLSALVDEALAELLTGPLVPPVQDVNPLASLSQKREITFRGPGGFQGNYAPWAWRGVHHSHCGRICVTETPESEHIGLNLHLALPARVEEGHITAPYVDVRSQMIRRLKPLEEDRQAIVSAVEQKNTDGRDALVLARVGSAVHHVPWDTVAYRERYPGQMLGMAAHLIPFIQHDDNNRAMMGAKNMKQALPLKHAEPPLIRTGTEALVGRISGTCLLAHEAGEVLEVSAQRILVRTAHGDEVVYPLETGRPSAGGALIRHQPVVSAGDKVERHHVLADGVCTRRGDLALGVNLVTAYMPYRGWNFEDGIVISDRLVREDLLTSVHVVEEVFSVCEGEHMTQEEADRAERKVKASGQTARDVADVYACRGVYGIAGRPVRKGDTLFAKVCWREGSVFIERKRSSVNGVILEVLHRERDQTAGPDAVGTHPFAAHGRIRYEKVCWILTERKIQVGDKLMGRHGNKGVVARIVPQDDMPHLKDGTPVDVILNPHGVVSRMNLGQLLETHWGWVVSKAREKGLKEYEHWALAPPFEKRSEQALREAFRHLADTGVDEEGKFELLDGKKGPPFHSRVVVGVQYFMKLNHLAADKLHAREGGDAPFHYSLIPRQPLKGKKRRGGQRLGEMELWALLTHGCPDIIWEMTVFKSDAPRFQQTDLTAQYWRTDVGGLYRPDLFSGRPKGALAYTETLFALVMFLRGLALDLIFVTPQGEELDIFDVKKADASGKPAAVEAVLLKPASDETIRKWAENREVTCPHFPFLVNGVWKYPAKSLFDQDIFGGGLKCSAEERRRAYRERMGYIPLARPVLHPLLLDPLTRTIRDEVKKLDPKKREALAPLWVACRCGRLRGTACLKDPECPRCGTKARPNLRNLLRREGNRFLEEIEGHLPRLSFSAYRLNSLPVLPLDFRPLEATLGGASFRSPLNDFYRSVVVVNENIKNTRNAPADSLRLWEKSLQRAVSRLMIGDTRSRKAGQSAIMDLVQGKEGILRMHLLGKRVNLSARAVIVPAPELKPDQVYLPRSMLVTLLRSRIAAVADKAEGAGRDAEARRRLQIEDMLQGKSHEVDRLLLDLLRDTWVVLNRSPSLHKYSLLSFQPVPWPHETIGLHPLVCSFFNADFDGDTMAVFLPILEQPRREAETMRPSRHCLSAANGRLLYHFDQDIVLGMSLFTSSPEGWEEFHQRLGCPAPPEPRPVSKKALLEAVSRFHVTHGDPDKTAALAQWIMETGFKTATAYGLSFGLFDIPTRQEVLGLGHFGPEEALDEKLHRWLHAESAREKPNPLALLYTSGAKGSLSQIRQLGLRRGQLQDIRMQDIGPPVEGNFRDGVAPLEYYLGSHAGRRTMCEKKLSVAAAGDFTRLLVEACYPLMIRTDDCGTPAGIPLETASEKACFLGRCLVGDGTVLDEKRLESQEWAEEAVRVRSVLTCRASEAFGYGAVCQRCYGWDLSRRDFPPLGFPVGVLAAQSIGERGTQLTMRTFHTGGAGAGRALTSQLDRMKKLLALKPLKDVQAPPPYAEEKGSLQKLLQHEGLDALRRLCLTFFHDIYEGAVDERHMEVVLKAMMLPHPGRLTPLGMVPFHHPAFLARAAFRAARKVLAEAAVDGSGRDPLDNPKSRLMVGLFQEGAGP</sequence>
<keyword evidence="3" id="KW-0808">Transferase</keyword>
<feature type="domain" description="RNA polymerase N-terminal" evidence="8">
    <location>
        <begin position="1122"/>
        <end position="1398"/>
    </location>
</feature>
<dbReference type="Gene3D" id="1.10.132.30">
    <property type="match status" value="1"/>
</dbReference>
<dbReference type="InterPro" id="IPR006592">
    <property type="entry name" value="RNA_pol_N"/>
</dbReference>
<dbReference type="InterPro" id="IPR007120">
    <property type="entry name" value="DNA-dir_RNAP_su2_dom"/>
</dbReference>
<evidence type="ECO:0000256" key="1">
    <source>
        <dbReference type="ARBA" id="ARBA00012418"/>
    </source>
</evidence>
<comment type="caution">
    <text evidence="9">The sequence shown here is derived from an EMBL/GenBank/DDBJ whole genome shotgun (WGS) entry which is preliminary data.</text>
</comment>
<dbReference type="Gene3D" id="2.40.50.100">
    <property type="match status" value="1"/>
</dbReference>
<keyword evidence="4" id="KW-0548">Nucleotidyltransferase</keyword>
<dbReference type="Pfam" id="PF00562">
    <property type="entry name" value="RNA_pol_Rpb2_6"/>
    <property type="match status" value="1"/>
</dbReference>
<dbReference type="InterPro" id="IPR000722">
    <property type="entry name" value="RNA_pol_asu"/>
</dbReference>
<dbReference type="Gene3D" id="3.90.1100.10">
    <property type="match status" value="1"/>
</dbReference>
<dbReference type="Gene3D" id="2.40.270.10">
    <property type="entry name" value="DNA-directed RNA polymerase, subunit 2, domain 6"/>
    <property type="match status" value="1"/>
</dbReference>
<dbReference type="GO" id="GO:0003899">
    <property type="term" value="F:DNA-directed RNA polymerase activity"/>
    <property type="evidence" value="ECO:0007669"/>
    <property type="project" value="UniProtKB-EC"/>
</dbReference>
<dbReference type="Pfam" id="PF04565">
    <property type="entry name" value="RNA_pol_Rpb2_3"/>
    <property type="match status" value="1"/>
</dbReference>
<evidence type="ECO:0000256" key="4">
    <source>
        <dbReference type="ARBA" id="ARBA00022695"/>
    </source>
</evidence>
<dbReference type="GO" id="GO:0003677">
    <property type="term" value="F:DNA binding"/>
    <property type="evidence" value="ECO:0007669"/>
    <property type="project" value="InterPro"/>
</dbReference>
<dbReference type="GO" id="GO:0006351">
    <property type="term" value="P:DNA-templated transcription"/>
    <property type="evidence" value="ECO:0007669"/>
    <property type="project" value="InterPro"/>
</dbReference>
<gene>
    <name evidence="9" type="ORF">ENS06_09740</name>
</gene>
<dbReference type="Gene3D" id="3.90.1110.10">
    <property type="entry name" value="RNA polymerase Rpb2, domain 2"/>
    <property type="match status" value="1"/>
</dbReference>
<dbReference type="EMBL" id="DSTK01000029">
    <property type="protein sequence ID" value="HFK97583.1"/>
    <property type="molecule type" value="Genomic_DNA"/>
</dbReference>
<evidence type="ECO:0000313" key="9">
    <source>
        <dbReference type="EMBL" id="HFK97583.1"/>
    </source>
</evidence>
<evidence type="ECO:0000256" key="2">
    <source>
        <dbReference type="ARBA" id="ARBA00022478"/>
    </source>
</evidence>
<dbReference type="InterPro" id="IPR007081">
    <property type="entry name" value="RNA_pol_Rpb1_5"/>
</dbReference>
<evidence type="ECO:0000256" key="7">
    <source>
        <dbReference type="ARBA" id="ARBA00048552"/>
    </source>
</evidence>
<dbReference type="InterPro" id="IPR007645">
    <property type="entry name" value="RNA_pol_Rpb2_3"/>
</dbReference>
<keyword evidence="5" id="KW-0479">Metal-binding</keyword>